<feature type="modified residue" description="4-aspartylphosphate" evidence="3">
    <location>
        <position position="56"/>
    </location>
</feature>
<dbReference type="SUPFAM" id="SSF52172">
    <property type="entry name" value="CheY-like"/>
    <property type="match status" value="1"/>
</dbReference>
<dbReference type="Pfam" id="PF04397">
    <property type="entry name" value="LytTR"/>
    <property type="match status" value="1"/>
</dbReference>
<dbReference type="Gene3D" id="2.40.50.1020">
    <property type="entry name" value="LytTr DNA-binding domain"/>
    <property type="match status" value="1"/>
</dbReference>
<dbReference type="InterPro" id="IPR011006">
    <property type="entry name" value="CheY-like_superfamily"/>
</dbReference>
<dbReference type="InterPro" id="IPR046947">
    <property type="entry name" value="LytR-like"/>
</dbReference>
<dbReference type="PROSITE" id="PS50110">
    <property type="entry name" value="RESPONSE_REGULATORY"/>
    <property type="match status" value="1"/>
</dbReference>
<dbReference type="STRING" id="1732.SAMN02910417_01700"/>
<evidence type="ECO:0000259" key="5">
    <source>
        <dbReference type="PROSITE" id="PS50930"/>
    </source>
</evidence>
<protein>
    <recommendedName>
        <fullName evidence="1">Stage 0 sporulation protein A homolog</fullName>
    </recommendedName>
</protein>
<evidence type="ECO:0000259" key="4">
    <source>
        <dbReference type="PROSITE" id="PS50110"/>
    </source>
</evidence>
<evidence type="ECO:0000256" key="2">
    <source>
        <dbReference type="ARBA" id="ARBA00024867"/>
    </source>
</evidence>
<evidence type="ECO:0000256" key="1">
    <source>
        <dbReference type="ARBA" id="ARBA00018672"/>
    </source>
</evidence>
<evidence type="ECO:0000313" key="7">
    <source>
        <dbReference type="Proteomes" id="UP000199228"/>
    </source>
</evidence>
<dbReference type="EMBL" id="FMXR01000012">
    <property type="protein sequence ID" value="SDB23009.1"/>
    <property type="molecule type" value="Genomic_DNA"/>
</dbReference>
<dbReference type="Proteomes" id="UP000199228">
    <property type="component" value="Unassembled WGS sequence"/>
</dbReference>
<dbReference type="PROSITE" id="PS50930">
    <property type="entry name" value="HTH_LYTTR"/>
    <property type="match status" value="1"/>
</dbReference>
<name>A0A1G6BQY8_EUBOX</name>
<reference evidence="6 7" key="1">
    <citation type="submission" date="2016-10" db="EMBL/GenBank/DDBJ databases">
        <authorList>
            <person name="de Groot N.N."/>
        </authorList>
    </citation>
    <scope>NUCLEOTIDE SEQUENCE [LARGE SCALE GENOMIC DNA]</scope>
    <source>
        <strain evidence="6 7">DSM 3217</strain>
    </source>
</reference>
<dbReference type="AlphaFoldDB" id="A0A1G6BQY8"/>
<dbReference type="OrthoDB" id="9774865at2"/>
<dbReference type="InterPro" id="IPR001789">
    <property type="entry name" value="Sig_transdc_resp-reg_receiver"/>
</dbReference>
<dbReference type="InterPro" id="IPR007492">
    <property type="entry name" value="LytTR_DNA-bd_dom"/>
</dbReference>
<dbReference type="PANTHER" id="PTHR37299">
    <property type="entry name" value="TRANSCRIPTIONAL REGULATOR-RELATED"/>
    <property type="match status" value="1"/>
</dbReference>
<dbReference type="Pfam" id="PF00072">
    <property type="entry name" value="Response_reg"/>
    <property type="match status" value="1"/>
</dbReference>
<evidence type="ECO:0000256" key="3">
    <source>
        <dbReference type="PROSITE-ProRule" id="PRU00169"/>
    </source>
</evidence>
<dbReference type="RefSeq" id="WP_090173936.1">
    <property type="nucleotide sequence ID" value="NZ_FMXR01000012.1"/>
</dbReference>
<feature type="domain" description="HTH LytTR-type" evidence="5">
    <location>
        <begin position="128"/>
        <end position="227"/>
    </location>
</feature>
<keyword evidence="7" id="KW-1185">Reference proteome</keyword>
<evidence type="ECO:0000313" key="6">
    <source>
        <dbReference type="EMBL" id="SDB23009.1"/>
    </source>
</evidence>
<keyword evidence="3" id="KW-0597">Phosphoprotein</keyword>
<organism evidence="6 7">
    <name type="scientific">Eubacterium oxidoreducens</name>
    <dbReference type="NCBI Taxonomy" id="1732"/>
    <lineage>
        <taxon>Bacteria</taxon>
        <taxon>Bacillati</taxon>
        <taxon>Bacillota</taxon>
        <taxon>Clostridia</taxon>
        <taxon>Eubacteriales</taxon>
        <taxon>Eubacteriaceae</taxon>
        <taxon>Eubacterium</taxon>
    </lineage>
</organism>
<sequence length="233" mass="27183">MLKVAVCDDQRAILNQMKQILRQYERDNECEICLDTYQSGNTLLESKEQYDVIFLDVEMPGIGGLKVGKILSKEYMHTKVILLTSHTEVYKEGYKINAFRFLTKPIVEKDVFEALIAVEHSMLGKETVSLRYENAVYNIAQQHILYIMADGSRTVVFVAKQSFTSSKSLREWESSLDQRLFARVHRGYLVNMSHIESVKNGKVKLYSGEQILLSRRLLKDFKRKYMEFDLNYR</sequence>
<proteinExistence type="predicted"/>
<dbReference type="GO" id="GO:0000156">
    <property type="term" value="F:phosphorelay response regulator activity"/>
    <property type="evidence" value="ECO:0007669"/>
    <property type="project" value="InterPro"/>
</dbReference>
<dbReference type="CDD" id="cd00156">
    <property type="entry name" value="REC"/>
    <property type="match status" value="1"/>
</dbReference>
<dbReference type="PANTHER" id="PTHR37299:SF1">
    <property type="entry name" value="STAGE 0 SPORULATION PROTEIN A HOMOLOG"/>
    <property type="match status" value="1"/>
</dbReference>
<comment type="function">
    <text evidence="2">May play the central regulatory role in sporulation. It may be an element of the effector pathway responsible for the activation of sporulation genes in response to nutritional stress. Spo0A may act in concert with spo0H (a sigma factor) to control the expression of some genes that are critical to the sporulation process.</text>
</comment>
<gene>
    <name evidence="6" type="ORF">SAMN02910417_01700</name>
</gene>
<accession>A0A1G6BQY8</accession>
<dbReference type="GO" id="GO:0003677">
    <property type="term" value="F:DNA binding"/>
    <property type="evidence" value="ECO:0007669"/>
    <property type="project" value="InterPro"/>
</dbReference>
<dbReference type="SMART" id="SM00850">
    <property type="entry name" value="LytTR"/>
    <property type="match status" value="1"/>
</dbReference>
<dbReference type="SMART" id="SM00448">
    <property type="entry name" value="REC"/>
    <property type="match status" value="1"/>
</dbReference>
<dbReference type="Gene3D" id="3.40.50.2300">
    <property type="match status" value="1"/>
</dbReference>
<feature type="domain" description="Response regulatory" evidence="4">
    <location>
        <begin position="3"/>
        <end position="119"/>
    </location>
</feature>